<dbReference type="EMBL" id="MPUH01001249">
    <property type="protein sequence ID" value="OMJ69035.1"/>
    <property type="molecule type" value="Genomic_DNA"/>
</dbReference>
<keyword evidence="2" id="KW-1185">Reference proteome</keyword>
<dbReference type="Gene3D" id="3.40.50.300">
    <property type="entry name" value="P-loop containing nucleotide triphosphate hydrolases"/>
    <property type="match status" value="1"/>
</dbReference>
<evidence type="ECO:0000313" key="1">
    <source>
        <dbReference type="EMBL" id="OMJ69035.1"/>
    </source>
</evidence>
<comment type="caution">
    <text evidence="1">The sequence shown here is derived from an EMBL/GenBank/DDBJ whole genome shotgun (WGS) entry which is preliminary data.</text>
</comment>
<dbReference type="AlphaFoldDB" id="A0A1R2AX60"/>
<dbReference type="InterPro" id="IPR027417">
    <property type="entry name" value="P-loop_NTPase"/>
</dbReference>
<sequence>MKRFFSLLCCCFYKKNEDSFHKNSKQKISSTYYDHKDLKVVIEVNENDKIIPNKKLEDKSNEGANNLGVVNEENLQLKSHDSIHNNKEFAKDLVFPPFEEIGNAFKEESQASIKNILENNKTSKSVAETASVKCNNQTILKNIKEDEKTVHPEIVYISHSNNQKIKKSHEIKNSIISNQHQFDSENNFISLKGKIIMAIGETGTGKSTFLNQLANTIENKRIEDLKIYFELENFPNASVDINIIPDIIADLTFLSSVNHTKSIKIIEVKRSSNEIYTLIDTPGIISNIDGSVDIDFVDKIKLFLSLVEKIDYIIFVEKSNANSCTKSVRNTISELNGIFLKKKCKVVPIFTFYPGTLVFNVKEIPFDENICYGHIHKLNNCIFGYSEEERIKRQDKLRNKFENSKNKVESILTKITS</sequence>
<reference evidence="1 2" key="1">
    <citation type="submission" date="2016-11" db="EMBL/GenBank/DDBJ databases">
        <title>The macronuclear genome of Stentor coeruleus: a giant cell with tiny introns.</title>
        <authorList>
            <person name="Slabodnick M."/>
            <person name="Ruby J.G."/>
            <person name="Reiff S.B."/>
            <person name="Swart E.C."/>
            <person name="Gosai S."/>
            <person name="Prabakaran S."/>
            <person name="Witkowska E."/>
            <person name="Larue G.E."/>
            <person name="Fisher S."/>
            <person name="Freeman R.M."/>
            <person name="Gunawardena J."/>
            <person name="Chu W."/>
            <person name="Stover N.A."/>
            <person name="Gregory B.D."/>
            <person name="Nowacki M."/>
            <person name="Derisi J."/>
            <person name="Roy S.W."/>
            <person name="Marshall W.F."/>
            <person name="Sood P."/>
        </authorList>
    </citation>
    <scope>NUCLEOTIDE SEQUENCE [LARGE SCALE GENOMIC DNA]</scope>
    <source>
        <strain evidence="1">WM001</strain>
    </source>
</reference>
<accession>A0A1R2AX60</accession>
<evidence type="ECO:0000313" key="2">
    <source>
        <dbReference type="Proteomes" id="UP000187209"/>
    </source>
</evidence>
<dbReference type="Proteomes" id="UP000187209">
    <property type="component" value="Unassembled WGS sequence"/>
</dbReference>
<dbReference type="OrthoDB" id="313398at2759"/>
<organism evidence="1 2">
    <name type="scientific">Stentor coeruleus</name>
    <dbReference type="NCBI Taxonomy" id="5963"/>
    <lineage>
        <taxon>Eukaryota</taxon>
        <taxon>Sar</taxon>
        <taxon>Alveolata</taxon>
        <taxon>Ciliophora</taxon>
        <taxon>Postciliodesmatophora</taxon>
        <taxon>Heterotrichea</taxon>
        <taxon>Heterotrichida</taxon>
        <taxon>Stentoridae</taxon>
        <taxon>Stentor</taxon>
    </lineage>
</organism>
<gene>
    <name evidence="1" type="ORF">SteCoe_33346</name>
</gene>
<dbReference type="SUPFAM" id="SSF52540">
    <property type="entry name" value="P-loop containing nucleoside triphosphate hydrolases"/>
    <property type="match status" value="1"/>
</dbReference>
<proteinExistence type="predicted"/>
<protein>
    <submittedName>
        <fullName evidence="1">Uncharacterized protein</fullName>
    </submittedName>
</protein>
<name>A0A1R2AX60_9CILI</name>